<evidence type="ECO:0000313" key="1">
    <source>
        <dbReference type="EMBL" id="SLN34024.1"/>
    </source>
</evidence>
<proteinExistence type="predicted"/>
<dbReference type="GO" id="GO:0051996">
    <property type="term" value="F:squalene synthase [NAD(P)H] activity"/>
    <property type="evidence" value="ECO:0007669"/>
    <property type="project" value="InterPro"/>
</dbReference>
<dbReference type="Gene3D" id="1.10.600.10">
    <property type="entry name" value="Farnesyl Diphosphate Synthase"/>
    <property type="match status" value="1"/>
</dbReference>
<dbReference type="InterPro" id="IPR033904">
    <property type="entry name" value="Trans_IPPS_HH"/>
</dbReference>
<dbReference type="GO" id="GO:0016114">
    <property type="term" value="P:terpenoid biosynthetic process"/>
    <property type="evidence" value="ECO:0007669"/>
    <property type="project" value="UniProtKB-ARBA"/>
</dbReference>
<dbReference type="AlphaFoldDB" id="A0A1Y5S788"/>
<dbReference type="InterPro" id="IPR002060">
    <property type="entry name" value="Squ/phyt_synthse"/>
</dbReference>
<evidence type="ECO:0000313" key="2">
    <source>
        <dbReference type="Proteomes" id="UP000193870"/>
    </source>
</evidence>
<dbReference type="CDD" id="cd00683">
    <property type="entry name" value="Trans_IPPS_HH"/>
    <property type="match status" value="1"/>
</dbReference>
<organism evidence="1 2">
    <name type="scientific">Palleronia marisminoris</name>
    <dbReference type="NCBI Taxonomy" id="315423"/>
    <lineage>
        <taxon>Bacteria</taxon>
        <taxon>Pseudomonadati</taxon>
        <taxon>Pseudomonadota</taxon>
        <taxon>Alphaproteobacteria</taxon>
        <taxon>Rhodobacterales</taxon>
        <taxon>Roseobacteraceae</taxon>
        <taxon>Palleronia</taxon>
    </lineage>
</organism>
<accession>A0A1Y5S788</accession>
<reference evidence="1 2" key="1">
    <citation type="submission" date="2017-03" db="EMBL/GenBank/DDBJ databases">
        <authorList>
            <person name="Afonso C.L."/>
            <person name="Miller P.J."/>
            <person name="Scott M.A."/>
            <person name="Spackman E."/>
            <person name="Goraichik I."/>
            <person name="Dimitrov K.M."/>
            <person name="Suarez D.L."/>
            <person name="Swayne D.E."/>
        </authorList>
    </citation>
    <scope>NUCLEOTIDE SEQUENCE [LARGE SCALE GENOMIC DNA]</scope>
    <source>
        <strain evidence="1 2">CECT 7066</strain>
    </source>
</reference>
<dbReference type="InterPro" id="IPR044843">
    <property type="entry name" value="Trans_IPPS_bact-type"/>
</dbReference>
<dbReference type="SFLD" id="SFLDS00005">
    <property type="entry name" value="Isoprenoid_Synthase_Type_I"/>
    <property type="match status" value="1"/>
</dbReference>
<dbReference type="GO" id="GO:0004311">
    <property type="term" value="F:geranylgeranyl diphosphate synthase activity"/>
    <property type="evidence" value="ECO:0007669"/>
    <property type="project" value="InterPro"/>
</dbReference>
<dbReference type="InterPro" id="IPR008949">
    <property type="entry name" value="Isoprenoid_synthase_dom_sf"/>
</dbReference>
<dbReference type="Pfam" id="PF00494">
    <property type="entry name" value="SQS_PSY"/>
    <property type="match status" value="1"/>
</dbReference>
<name>A0A1Y5S788_9RHOB</name>
<dbReference type="SUPFAM" id="SSF48576">
    <property type="entry name" value="Terpenoid synthases"/>
    <property type="match status" value="1"/>
</dbReference>
<protein>
    <submittedName>
        <fullName evidence="1">All-trans-phytoene synthase</fullName>
        <ecNumber evidence="1">2.5.1.99</ecNumber>
    </submittedName>
</protein>
<keyword evidence="2" id="KW-1185">Reference proteome</keyword>
<gene>
    <name evidence="1" type="primary">crtB_2</name>
    <name evidence="1" type="ORF">PAM7066_01408</name>
</gene>
<dbReference type="EMBL" id="FWFV01000003">
    <property type="protein sequence ID" value="SLN34024.1"/>
    <property type="molecule type" value="Genomic_DNA"/>
</dbReference>
<dbReference type="EC" id="2.5.1.99" evidence="1"/>
<sequence>MRLMPEEIVLGSGSSFRFGMRLLPAGRRQAIIAIYAFCRAVDDIVDGPLPHASKIAGVDAWQRELELAARGAARTPVGQDLTRAIVRFDLPLEEFALVIDGMRMDLSGMVAPDRATFDAYIRRVAGAVGILSMHVFGAWRGETSRRFALSLARALQMTNILRDVEEDAALGRLYLPADLLDDTGVPHDPVRVPGAPGLPEVRARLATEARAAFTEARREIPNHSRLRLSPALLMMGPYDRLLRRIEADPSRAPAHRGGIGKACDGIRCMVRPGRA</sequence>
<dbReference type="SFLD" id="SFLDG01018">
    <property type="entry name" value="Squalene/Phytoene_Synthase_Lik"/>
    <property type="match status" value="1"/>
</dbReference>
<dbReference type="PANTHER" id="PTHR31480">
    <property type="entry name" value="BIFUNCTIONAL LYCOPENE CYCLASE/PHYTOENE SYNTHASE"/>
    <property type="match status" value="1"/>
</dbReference>
<dbReference type="SFLD" id="SFLDG01212">
    <property type="entry name" value="Phytoene_synthase_like"/>
    <property type="match status" value="1"/>
</dbReference>
<dbReference type="STRING" id="315423.SAMN04488020_103128"/>
<dbReference type="Proteomes" id="UP000193870">
    <property type="component" value="Unassembled WGS sequence"/>
</dbReference>
<keyword evidence="1" id="KW-0808">Transferase</keyword>